<protein>
    <submittedName>
        <fullName evidence="1">Uncharacterized protein</fullName>
    </submittedName>
</protein>
<name>A0A2G8SPM6_9APHY</name>
<organism evidence="1 2">
    <name type="scientific">Ganoderma sinense ZZ0214-1</name>
    <dbReference type="NCBI Taxonomy" id="1077348"/>
    <lineage>
        <taxon>Eukaryota</taxon>
        <taxon>Fungi</taxon>
        <taxon>Dikarya</taxon>
        <taxon>Basidiomycota</taxon>
        <taxon>Agaricomycotina</taxon>
        <taxon>Agaricomycetes</taxon>
        <taxon>Polyporales</taxon>
        <taxon>Polyporaceae</taxon>
        <taxon>Ganoderma</taxon>
    </lineage>
</organism>
<accession>A0A2G8SPM6</accession>
<sequence length="183" mass="20506">MWPARRSGKCVLEPHFARILPCCRAFRFRGEMLRAKTRDAIGPRGLDCGPALLLPLRGSGALWLVMGGASRTIEARSSNGHRSIWTWVHYPTQRQLRARTYSSRSRQWFDNCAPRIPIDQESGSVEVGLSYRTELDNIGANHPACCHRCEVKHTRGVGLGLGREDMLERLPGGHMPLHAIGRV</sequence>
<evidence type="ECO:0000313" key="2">
    <source>
        <dbReference type="Proteomes" id="UP000230002"/>
    </source>
</evidence>
<dbReference type="EMBL" id="AYKW01000003">
    <property type="protein sequence ID" value="PIL35528.1"/>
    <property type="molecule type" value="Genomic_DNA"/>
</dbReference>
<gene>
    <name evidence="1" type="ORF">GSI_02256</name>
</gene>
<comment type="caution">
    <text evidence="1">The sequence shown here is derived from an EMBL/GenBank/DDBJ whole genome shotgun (WGS) entry which is preliminary data.</text>
</comment>
<keyword evidence="2" id="KW-1185">Reference proteome</keyword>
<dbReference type="Proteomes" id="UP000230002">
    <property type="component" value="Unassembled WGS sequence"/>
</dbReference>
<evidence type="ECO:0000313" key="1">
    <source>
        <dbReference type="EMBL" id="PIL35528.1"/>
    </source>
</evidence>
<dbReference type="AlphaFoldDB" id="A0A2G8SPM6"/>
<proteinExistence type="predicted"/>
<reference evidence="1 2" key="1">
    <citation type="journal article" date="2015" name="Sci. Rep.">
        <title>Chromosome-level genome map provides insights into diverse defense mechanisms in the medicinal fungus Ganoderma sinense.</title>
        <authorList>
            <person name="Zhu Y."/>
            <person name="Xu J."/>
            <person name="Sun C."/>
            <person name="Zhou S."/>
            <person name="Xu H."/>
            <person name="Nelson D.R."/>
            <person name="Qian J."/>
            <person name="Song J."/>
            <person name="Luo H."/>
            <person name="Xiang L."/>
            <person name="Li Y."/>
            <person name="Xu Z."/>
            <person name="Ji A."/>
            <person name="Wang L."/>
            <person name="Lu S."/>
            <person name="Hayward A."/>
            <person name="Sun W."/>
            <person name="Li X."/>
            <person name="Schwartz D.C."/>
            <person name="Wang Y."/>
            <person name="Chen S."/>
        </authorList>
    </citation>
    <scope>NUCLEOTIDE SEQUENCE [LARGE SCALE GENOMIC DNA]</scope>
    <source>
        <strain evidence="1 2">ZZ0214-1</strain>
    </source>
</reference>